<accession>A0ACD4DE64</accession>
<name>A0ACD4DE64_9NOCA</name>
<organism evidence="1 2">
    <name type="scientific">Rhodococcus sacchari</name>
    <dbReference type="NCBI Taxonomy" id="2962047"/>
    <lineage>
        <taxon>Bacteria</taxon>
        <taxon>Bacillati</taxon>
        <taxon>Actinomycetota</taxon>
        <taxon>Actinomycetes</taxon>
        <taxon>Mycobacteriales</taxon>
        <taxon>Nocardiaceae</taxon>
        <taxon>Rhodococcus</taxon>
    </lineage>
</organism>
<evidence type="ECO:0000313" key="1">
    <source>
        <dbReference type="EMBL" id="UYP18365.1"/>
    </source>
</evidence>
<dbReference type="EMBL" id="CP107551">
    <property type="protein sequence ID" value="UYP18365.1"/>
    <property type="molecule type" value="Genomic_DNA"/>
</dbReference>
<evidence type="ECO:0000313" key="2">
    <source>
        <dbReference type="Proteomes" id="UP001156484"/>
    </source>
</evidence>
<proteinExistence type="predicted"/>
<gene>
    <name evidence="1" type="ORF">OED52_17140</name>
</gene>
<protein>
    <submittedName>
        <fullName evidence="1">Uncharacterized protein</fullName>
    </submittedName>
</protein>
<sequence>MSSASRLLARAAAAVVPVVVSATVVLAPAHAEGSEPYLNLPLDNRFATDIGGVHPELPTDPAELGVLVDRARASGRPATDYAALLAQYRLAQATTEAGIALASWNPNTTVAANRDNLIRSYRYYEDFQLARRELQWAGMGGQVGADFGGGVADFELATDIYDLPGLQENARAIIGAVESAFGPEAVGQLPEGLRELADHGAEITTEDLRWYIRRILAMQKAIFSDLMPLHYMYVHEGLGAIEEFHAAGLIDDAVLQAWYDIASGEPDRVAAGNAALLRREQYTVVGAMWDEARNYRDGIGKALTYATTLAGSPSVAGVVYPRNYKPIRVSGVLPDGRAATLTTPLPSWDWSVFDDRWDYITTELLPKYRYTVEHDWPTLEALLRVPYEVQFETHRPINNIPQILGSALSSITVTID</sequence>
<dbReference type="Proteomes" id="UP001156484">
    <property type="component" value="Chromosome"/>
</dbReference>
<reference evidence="1" key="1">
    <citation type="submission" date="2022-10" db="EMBL/GenBank/DDBJ databases">
        <title>Rhodococcus ferula Z13 complete genome.</title>
        <authorList>
            <person name="Long X."/>
            <person name="Zang M."/>
        </authorList>
    </citation>
    <scope>NUCLEOTIDE SEQUENCE</scope>
    <source>
        <strain evidence="1">Z13</strain>
    </source>
</reference>
<keyword evidence="2" id="KW-1185">Reference proteome</keyword>